<keyword evidence="4 9" id="KW-0812">Transmembrane</keyword>
<evidence type="ECO:0000256" key="2">
    <source>
        <dbReference type="ARBA" id="ARBA00004922"/>
    </source>
</evidence>
<dbReference type="GO" id="GO:0006488">
    <property type="term" value="P:dolichol-linked oligosaccharide biosynthetic process"/>
    <property type="evidence" value="ECO:0007669"/>
    <property type="project" value="InterPro"/>
</dbReference>
<accession>A0A9C7PXN3</accession>
<feature type="transmembrane region" description="Helical" evidence="9">
    <location>
        <begin position="313"/>
        <end position="336"/>
    </location>
</feature>
<keyword evidence="6 9" id="KW-1133">Transmembrane helix</keyword>
<feature type="transmembrane region" description="Helical" evidence="9">
    <location>
        <begin position="402"/>
        <end position="428"/>
    </location>
</feature>
<sequence length="496" mass="57401">MSTKTSKRVSLHALKTIPVLVGTQLITRIISFSLRLWTIRSLLPEQVAFSDVQLALLSSLSLMPWREGFRPTSLRFTTNQRTMLNWYLSCGFYFTCLTSSVSCVIFWRLSSFSSWPWILELIAVCLEALSDIHWVQLTQRNQYKERSFAEGISLICCTTCLVLFLHFHMPYWFAVPLSHITYSCSLNVCFLWLLSDGNGFRFLHLSEVLERPSGMNSHLWITFYSVLRACPKFLLGDGENIILILLNDSQGQGNYKFAANLASLILRFLFRPLEEQAYVVFSRYSSEYSERSKRVHILSEWKHFLCTLLRLEIVLCSSLCILGPFFIPDCVALLFGNQWKSAVFLLKVYSYYIFAMGLNGLLEAFYTCVGDRRAIANYTYYSWFVSLCYLGVAYALSQYMGILGLMIANIANMFARSLFCFLFALSIFSWKGFRESVPSAWFWATLFYGYVVLKYISSYLYLSENVTKFAIFTRLISRTLLLIPLLLECLMKECRF</sequence>
<feature type="transmembrane region" description="Helical" evidence="9">
    <location>
        <begin position="171"/>
        <end position="194"/>
    </location>
</feature>
<keyword evidence="11" id="KW-1185">Reference proteome</keyword>
<evidence type="ECO:0000256" key="6">
    <source>
        <dbReference type="ARBA" id="ARBA00022989"/>
    </source>
</evidence>
<comment type="similarity">
    <text evidence="3 9">Belongs to the RFT1 family.</text>
</comment>
<dbReference type="OrthoDB" id="773693at2759"/>
<evidence type="ECO:0000256" key="3">
    <source>
        <dbReference type="ARBA" id="ARBA00010288"/>
    </source>
</evidence>
<proteinExistence type="inferred from homology"/>
<organism evidence="10 11">
    <name type="scientific">Galdieria partita</name>
    <dbReference type="NCBI Taxonomy" id="83374"/>
    <lineage>
        <taxon>Eukaryota</taxon>
        <taxon>Rhodophyta</taxon>
        <taxon>Bangiophyceae</taxon>
        <taxon>Galdieriales</taxon>
        <taxon>Galdieriaceae</taxon>
        <taxon>Galdieria</taxon>
    </lineage>
</organism>
<dbReference type="Proteomes" id="UP001061958">
    <property type="component" value="Unassembled WGS sequence"/>
</dbReference>
<evidence type="ECO:0000313" key="10">
    <source>
        <dbReference type="EMBL" id="GJQ12648.1"/>
    </source>
</evidence>
<dbReference type="EMBL" id="BQMJ01000035">
    <property type="protein sequence ID" value="GJQ12648.1"/>
    <property type="molecule type" value="Genomic_DNA"/>
</dbReference>
<comment type="subcellular location">
    <subcellularLocation>
        <location evidence="1 9">Endoplasmic reticulum membrane</location>
        <topology evidence="1 9">Multi-pass membrane protein</topology>
    </subcellularLocation>
</comment>
<gene>
    <name evidence="10" type="ORF">GpartN1_g4439.t1</name>
</gene>
<evidence type="ECO:0000256" key="1">
    <source>
        <dbReference type="ARBA" id="ARBA00004477"/>
    </source>
</evidence>
<evidence type="ECO:0000256" key="5">
    <source>
        <dbReference type="ARBA" id="ARBA00022824"/>
    </source>
</evidence>
<feature type="transmembrane region" description="Helical" evidence="9">
    <location>
        <begin position="378"/>
        <end position="396"/>
    </location>
</feature>
<dbReference type="PANTHER" id="PTHR13117:SF5">
    <property type="entry name" value="PROTEIN RFT1 HOMOLOG"/>
    <property type="match status" value="1"/>
</dbReference>
<feature type="transmembrane region" description="Helical" evidence="9">
    <location>
        <begin position="147"/>
        <end position="165"/>
    </location>
</feature>
<name>A0A9C7PXN3_9RHOD</name>
<evidence type="ECO:0000256" key="9">
    <source>
        <dbReference type="RuleBase" id="RU365067"/>
    </source>
</evidence>
<comment type="pathway">
    <text evidence="2">Protein modification; protein glycosylation.</text>
</comment>
<reference evidence="10" key="2">
    <citation type="submission" date="2022-01" db="EMBL/GenBank/DDBJ databases">
        <authorList>
            <person name="Hirooka S."/>
            <person name="Miyagishima S.Y."/>
        </authorList>
    </citation>
    <scope>NUCLEOTIDE SEQUENCE</scope>
    <source>
        <strain evidence="10">NBRC 102759</strain>
    </source>
</reference>
<evidence type="ECO:0000256" key="8">
    <source>
        <dbReference type="ARBA" id="ARBA00045912"/>
    </source>
</evidence>
<feature type="transmembrane region" description="Helical" evidence="9">
    <location>
        <begin position="440"/>
        <end position="457"/>
    </location>
</feature>
<evidence type="ECO:0000313" key="11">
    <source>
        <dbReference type="Proteomes" id="UP001061958"/>
    </source>
</evidence>
<feature type="transmembrane region" description="Helical" evidence="9">
    <location>
        <begin position="86"/>
        <end position="109"/>
    </location>
</feature>
<dbReference type="GO" id="GO:0005789">
    <property type="term" value="C:endoplasmic reticulum membrane"/>
    <property type="evidence" value="ECO:0007669"/>
    <property type="project" value="UniProtKB-SubCell"/>
</dbReference>
<comment type="caution">
    <text evidence="10">The sequence shown here is derived from an EMBL/GenBank/DDBJ whole genome shotgun (WGS) entry which is preliminary data.</text>
</comment>
<dbReference type="Pfam" id="PF04506">
    <property type="entry name" value="Rft-1"/>
    <property type="match status" value="1"/>
</dbReference>
<dbReference type="InterPro" id="IPR007594">
    <property type="entry name" value="RFT1"/>
</dbReference>
<dbReference type="GO" id="GO:0034203">
    <property type="term" value="P:glycolipid translocation"/>
    <property type="evidence" value="ECO:0007669"/>
    <property type="project" value="TreeGrafter"/>
</dbReference>
<dbReference type="AlphaFoldDB" id="A0A9C7PXN3"/>
<evidence type="ECO:0000256" key="7">
    <source>
        <dbReference type="ARBA" id="ARBA00023136"/>
    </source>
</evidence>
<keyword evidence="5" id="KW-0256">Endoplasmic reticulum</keyword>
<feature type="transmembrane region" description="Helical" evidence="9">
    <location>
        <begin position="348"/>
        <end position="366"/>
    </location>
</feature>
<comment type="function">
    <text evidence="8 9">Intramembrane glycolipid transporter that operates in the biosynthetic pathway of dolichol-linked oligosaccharides, the glycan precursors employed in protein asparagine (N)-glycosylation. The sequential addition of sugars to dolichol pyrophosphate produces dolichol-linked oligosaccharides containing fourteen sugars, including two GlcNAcs, nine mannoses and three glucoses. Once assembled, the oligosaccharide is transferred from the lipid to nascent proteins by oligosaccharyltransferases. The assembly of dolichol-linked oligosaccharides begins on the cytosolic side of the endoplasmic reticulum membrane and finishes in its lumen. RFT1 could mediate the translocation of the cytosolically oriented intermediate DolPP-GlcNAc2Man5, produced by ALG11, into the ER lumen where dolichol-linked oligosaccharides assembly continues. However, the intramembrane lipid transporter activity could not be confirmed in vitro.</text>
</comment>
<evidence type="ECO:0000256" key="4">
    <source>
        <dbReference type="ARBA" id="ARBA00022692"/>
    </source>
</evidence>
<protein>
    <recommendedName>
        <fullName evidence="9">Protein RFT1 homolog</fullName>
    </recommendedName>
</protein>
<dbReference type="PANTHER" id="PTHR13117">
    <property type="entry name" value="ENDOPLASMIC RETICULUM MULTISPAN TRANSMEMBRANE PROTEIN-RELATED"/>
    <property type="match status" value="1"/>
</dbReference>
<keyword evidence="7 9" id="KW-0472">Membrane</keyword>
<comment type="caution">
    <text evidence="9">Lacks conserved residue(s) required for the propagation of feature annotation.</text>
</comment>
<feature type="transmembrane region" description="Helical" evidence="9">
    <location>
        <begin position="115"/>
        <end position="135"/>
    </location>
</feature>
<reference evidence="10" key="1">
    <citation type="journal article" date="2022" name="Proc. Natl. Acad. Sci. U.S.A.">
        <title>Life cycle and functional genomics of the unicellular red alga Galdieria for elucidating algal and plant evolution and industrial use.</title>
        <authorList>
            <person name="Hirooka S."/>
            <person name="Itabashi T."/>
            <person name="Ichinose T.M."/>
            <person name="Onuma R."/>
            <person name="Fujiwara T."/>
            <person name="Yamashita S."/>
            <person name="Jong L.W."/>
            <person name="Tomita R."/>
            <person name="Iwane A.H."/>
            <person name="Miyagishima S.Y."/>
        </authorList>
    </citation>
    <scope>NUCLEOTIDE SEQUENCE</scope>
    <source>
        <strain evidence="10">NBRC 102759</strain>
    </source>
</reference>